<proteinExistence type="predicted"/>
<evidence type="ECO:0000313" key="20">
    <source>
        <dbReference type="Proteomes" id="UP000541347"/>
    </source>
</evidence>
<evidence type="ECO:0000256" key="4">
    <source>
        <dbReference type="ARBA" id="ARBA00022475"/>
    </source>
</evidence>
<evidence type="ECO:0000313" key="19">
    <source>
        <dbReference type="EMBL" id="NBN62987.1"/>
    </source>
</evidence>
<evidence type="ECO:0000256" key="15">
    <source>
        <dbReference type="SAM" id="MobiDB-lite"/>
    </source>
</evidence>
<reference evidence="19 20" key="1">
    <citation type="submission" date="2020-01" db="EMBL/GenBank/DDBJ databases">
        <authorList>
            <person name="Peng S.Y."/>
            <person name="Li J."/>
            <person name="Wang M."/>
            <person name="Wang L."/>
            <person name="Wang C.Q."/>
            <person name="Wang J.R."/>
        </authorList>
    </citation>
    <scope>NUCLEOTIDE SEQUENCE [LARGE SCALE GENOMIC DNA]</scope>
    <source>
        <strain evidence="19 20">XCT-34</strain>
    </source>
</reference>
<dbReference type="Gene3D" id="3.30.565.10">
    <property type="entry name" value="Histidine kinase-like ATPase, C-terminal domain"/>
    <property type="match status" value="1"/>
</dbReference>
<comment type="catalytic activity">
    <reaction evidence="1">
        <text>ATP + protein L-histidine = ADP + protein N-phospho-L-histidine.</text>
        <dbReference type="EC" id="2.7.13.3"/>
    </reaction>
</comment>
<sequence>MSGRRLPRLRLRLLPRSLGGQLIALLLLALVASQGVALWLLAGERRVAIYEAIGDGVILRSASLLPLLEGADAPMRDQILRATSTPVTRFWVAPTPLVDRPGVSAPERRLEDALVEELGSGRDIRVELIGRDKPDGRPRPQPARDDDGSDPGRPPDQGPDRGPDRRAEDGRAGAEQSRLERQREQEDRASERMRRTLLALNFSVRLGDGTWLNVTANHRPPPTAAFRTLLIQIVLMAASIVLIIAVTIRQVSRPMLALAGAADRLGRGEAVPPLPVAGPAEVRQTIQAFNAMQERLSRFVSDRTRMLAAISHDLRTPITSLRIRAEFIEDDEDREKFIATLDEMAAMTEATLAFARDEAVHEPQDAVDLPALLETLVGDQVDMGRTVRLETTAPVRLACRPLALKRALRNLIENAVRYGGVARISQGAGEGHARIVIDDDGPGIPPDRLQDVFEPFVRLETSRSTETGGIGLGLAITRSIIHAHGGTITLENRPGGGLRATVLLPL</sequence>
<dbReference type="CDD" id="cd00075">
    <property type="entry name" value="HATPase"/>
    <property type="match status" value="1"/>
</dbReference>
<name>A0ABW9ZIW5_9HYPH</name>
<evidence type="ECO:0000259" key="17">
    <source>
        <dbReference type="PROSITE" id="PS50109"/>
    </source>
</evidence>
<evidence type="ECO:0000256" key="13">
    <source>
        <dbReference type="ARBA" id="ARBA00023012"/>
    </source>
</evidence>
<dbReference type="InterPro" id="IPR003594">
    <property type="entry name" value="HATPase_dom"/>
</dbReference>
<dbReference type="InterPro" id="IPR005467">
    <property type="entry name" value="His_kinase_dom"/>
</dbReference>
<comment type="subcellular location">
    <subcellularLocation>
        <location evidence="2">Cell inner membrane</location>
        <topology evidence="2">Multi-pass membrane protein</topology>
    </subcellularLocation>
</comment>
<dbReference type="InterPro" id="IPR036890">
    <property type="entry name" value="HATPase_C_sf"/>
</dbReference>
<keyword evidence="11" id="KW-0067">ATP-binding</keyword>
<evidence type="ECO:0000256" key="2">
    <source>
        <dbReference type="ARBA" id="ARBA00004429"/>
    </source>
</evidence>
<dbReference type="Pfam" id="PF00512">
    <property type="entry name" value="HisKA"/>
    <property type="match status" value="1"/>
</dbReference>
<dbReference type="SUPFAM" id="SSF55874">
    <property type="entry name" value="ATPase domain of HSP90 chaperone/DNA topoisomerase II/histidine kinase"/>
    <property type="match status" value="1"/>
</dbReference>
<dbReference type="PROSITE" id="PS50109">
    <property type="entry name" value="HIS_KIN"/>
    <property type="match status" value="1"/>
</dbReference>
<evidence type="ECO:0000256" key="6">
    <source>
        <dbReference type="ARBA" id="ARBA00022553"/>
    </source>
</evidence>
<evidence type="ECO:0000256" key="8">
    <source>
        <dbReference type="ARBA" id="ARBA00022692"/>
    </source>
</evidence>
<keyword evidence="10" id="KW-0418">Kinase</keyword>
<dbReference type="Pfam" id="PF00672">
    <property type="entry name" value="HAMP"/>
    <property type="match status" value="1"/>
</dbReference>
<accession>A0ABW9ZIW5</accession>
<keyword evidence="20" id="KW-1185">Reference proteome</keyword>
<dbReference type="Proteomes" id="UP000541347">
    <property type="component" value="Unassembled WGS sequence"/>
</dbReference>
<feature type="domain" description="Histidine kinase" evidence="17">
    <location>
        <begin position="309"/>
        <end position="506"/>
    </location>
</feature>
<evidence type="ECO:0000256" key="1">
    <source>
        <dbReference type="ARBA" id="ARBA00000085"/>
    </source>
</evidence>
<dbReference type="InterPro" id="IPR036097">
    <property type="entry name" value="HisK_dim/P_sf"/>
</dbReference>
<dbReference type="CDD" id="cd06225">
    <property type="entry name" value="HAMP"/>
    <property type="match status" value="1"/>
</dbReference>
<evidence type="ECO:0000256" key="5">
    <source>
        <dbReference type="ARBA" id="ARBA00022519"/>
    </source>
</evidence>
<dbReference type="SMART" id="SM00304">
    <property type="entry name" value="HAMP"/>
    <property type="match status" value="1"/>
</dbReference>
<dbReference type="Gene3D" id="1.10.287.130">
    <property type="match status" value="1"/>
</dbReference>
<keyword evidence="4" id="KW-1003">Cell membrane</keyword>
<dbReference type="InterPro" id="IPR003661">
    <property type="entry name" value="HisK_dim/P_dom"/>
</dbReference>
<evidence type="ECO:0000259" key="18">
    <source>
        <dbReference type="PROSITE" id="PS50885"/>
    </source>
</evidence>
<dbReference type="Pfam" id="PF02518">
    <property type="entry name" value="HATPase_c"/>
    <property type="match status" value="1"/>
</dbReference>
<dbReference type="InterPro" id="IPR004358">
    <property type="entry name" value="Sig_transdc_His_kin-like_C"/>
</dbReference>
<feature type="region of interest" description="Disordered" evidence="15">
    <location>
        <begin position="125"/>
        <end position="192"/>
    </location>
</feature>
<protein>
    <recommendedName>
        <fullName evidence="3">histidine kinase</fullName>
        <ecNumber evidence="3">2.7.13.3</ecNumber>
    </recommendedName>
</protein>
<evidence type="ECO:0000256" key="11">
    <source>
        <dbReference type="ARBA" id="ARBA00022840"/>
    </source>
</evidence>
<keyword evidence="7" id="KW-0808">Transferase</keyword>
<dbReference type="PANTHER" id="PTHR44936">
    <property type="entry name" value="SENSOR PROTEIN CREC"/>
    <property type="match status" value="1"/>
</dbReference>
<dbReference type="SMART" id="SM00387">
    <property type="entry name" value="HATPase_c"/>
    <property type="match status" value="1"/>
</dbReference>
<dbReference type="EC" id="2.7.13.3" evidence="3"/>
<keyword evidence="14 16" id="KW-0472">Membrane</keyword>
<evidence type="ECO:0000256" key="16">
    <source>
        <dbReference type="SAM" id="Phobius"/>
    </source>
</evidence>
<evidence type="ECO:0000256" key="9">
    <source>
        <dbReference type="ARBA" id="ARBA00022741"/>
    </source>
</evidence>
<evidence type="ECO:0000256" key="7">
    <source>
        <dbReference type="ARBA" id="ARBA00022679"/>
    </source>
</evidence>
<feature type="compositionally biased region" description="Basic and acidic residues" evidence="15">
    <location>
        <begin position="125"/>
        <end position="146"/>
    </location>
</feature>
<dbReference type="RefSeq" id="WP_161674381.1">
    <property type="nucleotide sequence ID" value="NZ_JAABLP010000001.1"/>
</dbReference>
<keyword evidence="13" id="KW-0902">Two-component regulatory system</keyword>
<keyword evidence="12 16" id="KW-1133">Transmembrane helix</keyword>
<evidence type="ECO:0000256" key="14">
    <source>
        <dbReference type="ARBA" id="ARBA00023136"/>
    </source>
</evidence>
<gene>
    <name evidence="19" type="ORF">GWI71_04760</name>
</gene>
<dbReference type="CDD" id="cd00082">
    <property type="entry name" value="HisKA"/>
    <property type="match status" value="1"/>
</dbReference>
<dbReference type="InterPro" id="IPR050980">
    <property type="entry name" value="2C_sensor_his_kinase"/>
</dbReference>
<feature type="compositionally biased region" description="Basic and acidic residues" evidence="15">
    <location>
        <begin position="158"/>
        <end position="192"/>
    </location>
</feature>
<dbReference type="PRINTS" id="PR00344">
    <property type="entry name" value="BCTRLSENSOR"/>
</dbReference>
<dbReference type="SMART" id="SM00388">
    <property type="entry name" value="HisKA"/>
    <property type="match status" value="1"/>
</dbReference>
<comment type="caution">
    <text evidence="19">The sequence shown here is derived from an EMBL/GenBank/DDBJ whole genome shotgun (WGS) entry which is preliminary data.</text>
</comment>
<evidence type="ECO:0000256" key="10">
    <source>
        <dbReference type="ARBA" id="ARBA00022777"/>
    </source>
</evidence>
<keyword evidence="9" id="KW-0547">Nucleotide-binding</keyword>
<keyword evidence="6" id="KW-0597">Phosphoprotein</keyword>
<dbReference type="InterPro" id="IPR003660">
    <property type="entry name" value="HAMP_dom"/>
</dbReference>
<dbReference type="PROSITE" id="PS50885">
    <property type="entry name" value="HAMP"/>
    <property type="match status" value="1"/>
</dbReference>
<feature type="domain" description="HAMP" evidence="18">
    <location>
        <begin position="249"/>
        <end position="301"/>
    </location>
</feature>
<feature type="transmembrane region" description="Helical" evidence="16">
    <location>
        <begin position="229"/>
        <end position="248"/>
    </location>
</feature>
<evidence type="ECO:0000256" key="3">
    <source>
        <dbReference type="ARBA" id="ARBA00012438"/>
    </source>
</evidence>
<dbReference type="PANTHER" id="PTHR44936:SF5">
    <property type="entry name" value="SENSOR HISTIDINE KINASE ENVZ"/>
    <property type="match status" value="1"/>
</dbReference>
<dbReference type="EMBL" id="JAABLP010000001">
    <property type="protein sequence ID" value="NBN62987.1"/>
    <property type="molecule type" value="Genomic_DNA"/>
</dbReference>
<keyword evidence="5" id="KW-0997">Cell inner membrane</keyword>
<keyword evidence="8 16" id="KW-0812">Transmembrane</keyword>
<evidence type="ECO:0000256" key="12">
    <source>
        <dbReference type="ARBA" id="ARBA00022989"/>
    </source>
</evidence>
<organism evidence="19 20">
    <name type="scientific">Pannonibacter tanglangensis</name>
    <dbReference type="NCBI Taxonomy" id="2750084"/>
    <lineage>
        <taxon>Bacteria</taxon>
        <taxon>Pseudomonadati</taxon>
        <taxon>Pseudomonadota</taxon>
        <taxon>Alphaproteobacteria</taxon>
        <taxon>Hyphomicrobiales</taxon>
        <taxon>Stappiaceae</taxon>
        <taxon>Pannonibacter</taxon>
    </lineage>
</organism>
<dbReference type="SUPFAM" id="SSF47384">
    <property type="entry name" value="Homodimeric domain of signal transducing histidine kinase"/>
    <property type="match status" value="1"/>
</dbReference>